<dbReference type="EMBL" id="PXYL01000013">
    <property type="protein sequence ID" value="PSJ57643.1"/>
    <property type="molecule type" value="Genomic_DNA"/>
</dbReference>
<proteinExistence type="predicted"/>
<evidence type="ECO:0000313" key="3">
    <source>
        <dbReference type="EMBL" id="PSJ57643.1"/>
    </source>
</evidence>
<keyword evidence="1" id="KW-0812">Transmembrane</keyword>
<evidence type="ECO:0000313" key="4">
    <source>
        <dbReference type="Proteomes" id="UP000240653"/>
    </source>
</evidence>
<organism evidence="3 4">
    <name type="scientific">Pseudaminobacter soli</name>
    <name type="common">ex Li et al. 2025</name>
    <dbReference type="NCBI Taxonomy" id="1295366"/>
    <lineage>
        <taxon>Bacteria</taxon>
        <taxon>Pseudomonadati</taxon>
        <taxon>Pseudomonadota</taxon>
        <taxon>Alphaproteobacteria</taxon>
        <taxon>Hyphomicrobiales</taxon>
        <taxon>Phyllobacteriaceae</taxon>
        <taxon>Pseudaminobacter</taxon>
    </lineage>
</organism>
<dbReference type="AlphaFoldDB" id="A0A2P7S5A1"/>
<sequence>MLQTLRAFWQDQRGIALILVAIMLPVIIGFSLLVIDMSRANTLHNDLQKAADAFALAAAAELDRSSGSWARAERAMATLVENQMYFSTANEPAPTLKAGEPGGTANQNRAGNISWRFLKTLPASDSTAIGNTYLANADWSQGEAETQFIEVTVTPTSFRSIFPASFLTGSAASNSFSVGAQAVAGFRSSVCDYTPVFMCNPYEDTSITGGVTLEQAAQTREYRRRQIILRGDGSYAPGNFAFLTAPDGNGANALENMLASSKPLACYSRNGVDTEPGQNAGPVKNGLNTRFGINTGYTGADYGPAVNVRKGAKNGNKCVKDNKVQYETDVNKGVGLERDSCHISGNCMMMGGRMGAGDWNSSRYWTVNHPKRGVLPTELIGATRYEMYRYEIDKNIYQDAAVGGETGIPACGTPVTKVDRRILYGAILDCKALQASGVKFSGRSTGLPVRAFGSFFVTEPIKDGKDIYVELVDITGKGGRGTLDNFLRDEAQLYR</sequence>
<name>A0A2P7S5A1_9HYPH</name>
<gene>
    <name evidence="3" type="ORF">C7I85_22070</name>
</gene>
<dbReference type="Pfam" id="PF13400">
    <property type="entry name" value="Tad"/>
    <property type="match status" value="1"/>
</dbReference>
<feature type="transmembrane region" description="Helical" evidence="1">
    <location>
        <begin position="15"/>
        <end position="35"/>
    </location>
</feature>
<dbReference type="OrthoDB" id="8014659at2"/>
<comment type="caution">
    <text evidence="3">The sequence shown here is derived from an EMBL/GenBank/DDBJ whole genome shotgun (WGS) entry which is preliminary data.</text>
</comment>
<keyword evidence="1" id="KW-1133">Transmembrane helix</keyword>
<dbReference type="RefSeq" id="WP_106726177.1">
    <property type="nucleotide sequence ID" value="NZ_PXYL01000013.1"/>
</dbReference>
<dbReference type="InterPro" id="IPR028087">
    <property type="entry name" value="Tad_N"/>
</dbReference>
<reference evidence="3 4" key="1">
    <citation type="submission" date="2018-03" db="EMBL/GenBank/DDBJ databases">
        <title>The draft genome of Mesorhizobium soli JCM 19897.</title>
        <authorList>
            <person name="Li L."/>
            <person name="Liu L."/>
            <person name="Liang L."/>
            <person name="Wang T."/>
            <person name="Zhang X."/>
        </authorList>
    </citation>
    <scope>NUCLEOTIDE SEQUENCE [LARGE SCALE GENOMIC DNA]</scope>
    <source>
        <strain evidence="3 4">JCM 19897</strain>
    </source>
</reference>
<evidence type="ECO:0000256" key="1">
    <source>
        <dbReference type="SAM" id="Phobius"/>
    </source>
</evidence>
<feature type="domain" description="Putative Flp pilus-assembly TadG-like N-terminal" evidence="2">
    <location>
        <begin position="15"/>
        <end position="60"/>
    </location>
</feature>
<keyword evidence="1" id="KW-0472">Membrane</keyword>
<protein>
    <recommendedName>
        <fullName evidence="2">Putative Flp pilus-assembly TadG-like N-terminal domain-containing protein</fullName>
    </recommendedName>
</protein>
<accession>A0A2P7S5A1</accession>
<evidence type="ECO:0000259" key="2">
    <source>
        <dbReference type="Pfam" id="PF13400"/>
    </source>
</evidence>
<keyword evidence="4" id="KW-1185">Reference proteome</keyword>
<dbReference type="Proteomes" id="UP000240653">
    <property type="component" value="Unassembled WGS sequence"/>
</dbReference>